<dbReference type="EMBL" id="JBHUEN010000013">
    <property type="protein sequence ID" value="MFD1881047.1"/>
    <property type="molecule type" value="Genomic_DNA"/>
</dbReference>
<name>A0ABW4R456_9RHOB</name>
<dbReference type="PANTHER" id="PTHR30023:SF0">
    <property type="entry name" value="PENICILLIN-SENSITIVE CARBOXYPEPTIDASE A"/>
    <property type="match status" value="1"/>
</dbReference>
<dbReference type="Proteomes" id="UP001597213">
    <property type="component" value="Unassembled WGS sequence"/>
</dbReference>
<keyword evidence="4" id="KW-1185">Reference proteome</keyword>
<dbReference type="PANTHER" id="PTHR30023">
    <property type="entry name" value="D-ALANYL-D-ALANINE CARBOXYPEPTIDASE"/>
    <property type="match status" value="1"/>
</dbReference>
<dbReference type="InterPro" id="IPR000667">
    <property type="entry name" value="Peptidase_S13"/>
</dbReference>
<evidence type="ECO:0000313" key="4">
    <source>
        <dbReference type="Proteomes" id="UP001597213"/>
    </source>
</evidence>
<proteinExistence type="inferred from homology"/>
<evidence type="ECO:0000313" key="3">
    <source>
        <dbReference type="EMBL" id="MFD1881047.1"/>
    </source>
</evidence>
<comment type="caution">
    <text evidence="3">The sequence shown here is derived from an EMBL/GenBank/DDBJ whole genome shotgun (WGS) entry which is preliminary data.</text>
</comment>
<dbReference type="Gene3D" id="3.40.710.10">
    <property type="entry name" value="DD-peptidase/beta-lactamase superfamily"/>
    <property type="match status" value="2"/>
</dbReference>
<evidence type="ECO:0000256" key="1">
    <source>
        <dbReference type="ARBA" id="ARBA00006096"/>
    </source>
</evidence>
<evidence type="ECO:0000256" key="2">
    <source>
        <dbReference type="ARBA" id="ARBA00022801"/>
    </source>
</evidence>
<keyword evidence="2 3" id="KW-0378">Hydrolase</keyword>
<dbReference type="NCBIfam" id="TIGR00666">
    <property type="entry name" value="PBP4"/>
    <property type="match status" value="1"/>
</dbReference>
<reference evidence="4" key="1">
    <citation type="journal article" date="2019" name="Int. J. Syst. Evol. Microbiol.">
        <title>The Global Catalogue of Microorganisms (GCM) 10K type strain sequencing project: providing services to taxonomists for standard genome sequencing and annotation.</title>
        <authorList>
            <consortium name="The Broad Institute Genomics Platform"/>
            <consortium name="The Broad Institute Genome Sequencing Center for Infectious Disease"/>
            <person name="Wu L."/>
            <person name="Ma J."/>
        </authorList>
    </citation>
    <scope>NUCLEOTIDE SEQUENCE [LARGE SCALE GENOMIC DNA]</scope>
    <source>
        <strain evidence="4">CCUG 56029</strain>
    </source>
</reference>
<comment type="similarity">
    <text evidence="1">Belongs to the peptidase S13 family.</text>
</comment>
<dbReference type="PRINTS" id="PR00922">
    <property type="entry name" value="DADACBPTASE3"/>
</dbReference>
<accession>A0ABW4R456</accession>
<keyword evidence="3" id="KW-0121">Carboxypeptidase</keyword>
<keyword evidence="3" id="KW-0645">Protease</keyword>
<dbReference type="InterPro" id="IPR012338">
    <property type="entry name" value="Beta-lactam/transpept-like"/>
</dbReference>
<protein>
    <submittedName>
        <fullName evidence="3">D-alanyl-D-alanine carboxypeptidase/D-alanyl-D-alanine-endopeptidase</fullName>
        <ecNumber evidence="3">3.4.16.4</ecNumber>
    </submittedName>
</protein>
<sequence length="470" mass="50692">MTTNTQILIPRRAILAGLGALPFLPRRLSAEAALAATPPSFGDLAADAPKDAELAAVFRDLNTGDLLASRNGQLALPPASTLKIVTALFALQRLGPDYRFVTRVMQSGDRLILAGGGDPALDTDALADMARRLAATKPGVPQRFAVWGGALPRIDQIAPGQAEYLPYNPTISGMILNFNRVHLEWRRQDKGGYSLSLQARARSQSPRAYTVTAVTRAGTRPLMTHQIKDGKEIWSIAQGALGRNGSRWLPIRQPELYAGDVFQTLCRAQGLVLPAPEVIADLPDDARELTRIESPPLRDILRDMMEFSTNLTAEVVGLAASGAQSIPASAEVMRDWLSSTGVAGEMYFHDHSGLSPQNRISAETLVEVMSGPGRAAGLRDLMKHIPVLDERGKRIASPVRIDAKTGTLNFVSNLAGYAEGGDGRILVFAIFCADPEKRARSEGQELPAGMISWVKRAKSLQQRLILSQAG</sequence>
<dbReference type="RefSeq" id="WP_379140567.1">
    <property type="nucleotide sequence ID" value="NZ_JBHUEN010000013.1"/>
</dbReference>
<dbReference type="GO" id="GO:0009002">
    <property type="term" value="F:serine-type D-Ala-D-Ala carboxypeptidase activity"/>
    <property type="evidence" value="ECO:0007669"/>
    <property type="project" value="UniProtKB-EC"/>
</dbReference>
<dbReference type="SUPFAM" id="SSF56601">
    <property type="entry name" value="beta-lactamase/transpeptidase-like"/>
    <property type="match status" value="1"/>
</dbReference>
<dbReference type="EC" id="3.4.16.4" evidence="3"/>
<dbReference type="Pfam" id="PF02113">
    <property type="entry name" value="Peptidase_S13"/>
    <property type="match status" value="1"/>
</dbReference>
<gene>
    <name evidence="3" type="primary">dacB</name>
    <name evidence="3" type="ORF">ACFSCT_04875</name>
</gene>
<organism evidence="3 4">
    <name type="scientific">Paracoccus pacificus</name>
    <dbReference type="NCBI Taxonomy" id="1463598"/>
    <lineage>
        <taxon>Bacteria</taxon>
        <taxon>Pseudomonadati</taxon>
        <taxon>Pseudomonadota</taxon>
        <taxon>Alphaproteobacteria</taxon>
        <taxon>Rhodobacterales</taxon>
        <taxon>Paracoccaceae</taxon>
        <taxon>Paracoccus</taxon>
    </lineage>
</organism>